<dbReference type="Pfam" id="PF10119">
    <property type="entry name" value="MethyTransf_Reg"/>
    <property type="match status" value="1"/>
</dbReference>
<evidence type="ECO:0000259" key="3">
    <source>
        <dbReference type="Pfam" id="PF21782"/>
    </source>
</evidence>
<dbReference type="RefSeq" id="WP_173149495.1">
    <property type="nucleotide sequence ID" value="NZ_CP053985.1"/>
</dbReference>
<organism evidence="4 5">
    <name type="scientific">Achromobacter pestifer</name>
    <dbReference type="NCBI Taxonomy" id="1353889"/>
    <lineage>
        <taxon>Bacteria</taxon>
        <taxon>Pseudomonadati</taxon>
        <taxon>Pseudomonadota</taxon>
        <taxon>Betaproteobacteria</taxon>
        <taxon>Burkholderiales</taxon>
        <taxon>Alcaligenaceae</taxon>
        <taxon>Achromobacter</taxon>
    </lineage>
</organism>
<dbReference type="CDD" id="cd02440">
    <property type="entry name" value="AdoMet_MTases"/>
    <property type="match status" value="1"/>
</dbReference>
<feature type="domain" description="Methyltransferase regulatory" evidence="1">
    <location>
        <begin position="228"/>
        <end position="311"/>
    </location>
</feature>
<accession>A0A7D4IDC3</accession>
<feature type="domain" description="Methyltransferase" evidence="2">
    <location>
        <begin position="59"/>
        <end position="156"/>
    </location>
</feature>
<dbReference type="InterPro" id="IPR041698">
    <property type="entry name" value="Methyltransf_25"/>
</dbReference>
<gene>
    <name evidence="4" type="ORF">FOC84_32155</name>
</gene>
<dbReference type="SUPFAM" id="SSF53335">
    <property type="entry name" value="S-adenosyl-L-methionine-dependent methyltransferases"/>
    <property type="match status" value="1"/>
</dbReference>
<dbReference type="InterPro" id="IPR018773">
    <property type="entry name" value="MeTrfase_reg_dom_prd"/>
</dbReference>
<evidence type="ECO:0000259" key="1">
    <source>
        <dbReference type="Pfam" id="PF10119"/>
    </source>
</evidence>
<dbReference type="Gene3D" id="3.40.50.150">
    <property type="entry name" value="Vaccinia Virus protein VP39"/>
    <property type="match status" value="1"/>
</dbReference>
<keyword evidence="4" id="KW-0489">Methyltransferase</keyword>
<keyword evidence="4" id="KW-0808">Transferase</keyword>
<dbReference type="EMBL" id="CP053985">
    <property type="protein sequence ID" value="QKH39342.1"/>
    <property type="molecule type" value="Genomic_DNA"/>
</dbReference>
<evidence type="ECO:0000259" key="2">
    <source>
        <dbReference type="Pfam" id="PF13649"/>
    </source>
</evidence>
<dbReference type="GO" id="GO:0032259">
    <property type="term" value="P:methylation"/>
    <property type="evidence" value="ECO:0007669"/>
    <property type="project" value="UniProtKB-KW"/>
</dbReference>
<evidence type="ECO:0000313" key="4">
    <source>
        <dbReference type="EMBL" id="QKH39342.1"/>
    </source>
</evidence>
<dbReference type="InterPro" id="IPR029063">
    <property type="entry name" value="SAM-dependent_MTases_sf"/>
</dbReference>
<proteinExistence type="predicted"/>
<evidence type="ECO:0000313" key="5">
    <source>
        <dbReference type="Proteomes" id="UP000500970"/>
    </source>
</evidence>
<dbReference type="KEGG" id="apes:FOC84_32155"/>
<dbReference type="Pfam" id="PF13649">
    <property type="entry name" value="Methyltransf_25"/>
    <property type="match status" value="1"/>
</dbReference>
<protein>
    <submittedName>
        <fullName evidence="4">Methyltransferase regulatory domain-containing protein</fullName>
    </submittedName>
</protein>
<feature type="domain" description="PKMT C-terminal winged helix" evidence="3">
    <location>
        <begin position="444"/>
        <end position="533"/>
    </location>
</feature>
<dbReference type="GO" id="GO:0008168">
    <property type="term" value="F:methyltransferase activity"/>
    <property type="evidence" value="ECO:0007669"/>
    <property type="project" value="UniProtKB-KW"/>
</dbReference>
<dbReference type="InterPro" id="IPR048976">
    <property type="entry name" value="WHD_PKMT"/>
</dbReference>
<dbReference type="Pfam" id="PF21782">
    <property type="entry name" value="WHD_PKMT"/>
    <property type="match status" value="1"/>
</dbReference>
<reference evidence="4 5" key="1">
    <citation type="submission" date="2020-05" db="EMBL/GenBank/DDBJ databases">
        <title>FDA dAtabase for Regulatory Grade micrObial Sequences (FDA-ARGOS): Supporting development and validation of Infectious Disease Dx tests.</title>
        <authorList>
            <person name="Sproer C."/>
            <person name="Gronow S."/>
            <person name="Severitt S."/>
            <person name="Schroder I."/>
            <person name="Tallon L."/>
            <person name="Sadzewicz L."/>
            <person name="Zhao X."/>
            <person name="Vavikolanu K."/>
            <person name="Mehta A."/>
            <person name="Aluvathingal J."/>
            <person name="Nadendla S."/>
            <person name="Myers T."/>
            <person name="Yan Y."/>
            <person name="Sichtig H."/>
        </authorList>
    </citation>
    <scope>NUCLEOTIDE SEQUENCE [LARGE SCALE GENOMIC DNA]</scope>
    <source>
        <strain evidence="4 5">FDAARGOS_790</strain>
    </source>
</reference>
<dbReference type="PANTHER" id="PTHR43667:SF2">
    <property type="entry name" value="FATTY ACID C-METHYL TRANSFERASE"/>
    <property type="match status" value="1"/>
</dbReference>
<name>A0A7D4IDC3_9BURK</name>
<dbReference type="Proteomes" id="UP000500970">
    <property type="component" value="Chromosome"/>
</dbReference>
<dbReference type="AlphaFoldDB" id="A0A7D4IDC3"/>
<dbReference type="PANTHER" id="PTHR43667">
    <property type="entry name" value="CYCLOPROPANE-FATTY-ACYL-PHOSPHOLIPID SYNTHASE"/>
    <property type="match status" value="1"/>
</dbReference>
<sequence length="536" mass="58942">MDATIPVSSDDDSANQEIARQYDERPYASEAFFYSSPAHIQAVAHLYGVAAPAPHRARVLEIGCAAGGNLLPFALAYPDAEVVGVDLSPVQIEAGRRVLARTGVKNLTLHAMSLTDIGPEFGKFDYIIAHGVFSWIPPAVREALMKLCHTNLTDEGVAYISYNTYPGWKAGDIIRDAMTLHVHGLTSGKERVESARAVINMFKQGTAGSNTLGAALGKIIHSLDRLPDYYLEHEYLETFNSPCYLVEFADLAMRSGLDHMGDAQPQLEISANYGQNVQLNLSLTAIGQPRLVRQQYLDFLVGQNFRKSLLVQLARQAEMLHQPDPARASALRLAAHFDKVDAPADVSSQNGEQWLRDQNGVMLCADNAATLAVTELLSQAWPRSLTVVEIVDRIDLPATDIERAWLHLVSVGRVLLAQDQTPYDAIPQDMAPSLIPGIVALLDAKAGDDSQVAPSNLWHCPVYWTPDAVQFWTMRQMDGQRNEAALSKLLRDAWQQGIVSGPNGESLTGQRNLDALAQRFIRALLEILRRHALRLS</sequence>
<dbReference type="InterPro" id="IPR050723">
    <property type="entry name" value="CFA/CMAS"/>
</dbReference>
<keyword evidence="5" id="KW-1185">Reference proteome</keyword>